<dbReference type="CDD" id="cd02035">
    <property type="entry name" value="ArsA"/>
    <property type="match status" value="2"/>
</dbReference>
<dbReference type="PANTHER" id="PTHR10803">
    <property type="entry name" value="ARSENICAL PUMP-DRIVING ATPASE ARSENITE-TRANSLOCATING ATPASE"/>
    <property type="match status" value="1"/>
</dbReference>
<dbReference type="Pfam" id="PF02374">
    <property type="entry name" value="ArsA_ATPase"/>
    <property type="match status" value="2"/>
</dbReference>
<comment type="similarity">
    <text evidence="1">Belongs to the arsA ATPase family.</text>
</comment>
<evidence type="ECO:0000256" key="1">
    <source>
        <dbReference type="ARBA" id="ARBA00011040"/>
    </source>
</evidence>
<name>A0A5M3T946_LIMPL</name>
<sequence>MVEDFHKLSLALFSGKGGVGKTTLACGLALHWASQFPDDRILLLSTDPAHSLGDVLQMQVDNTPNHVAASVDFVPLPNLSIRALDAHILLKDFKERYGDTLQLLVERGSFVEGEDLTPVWDLEWPGVDELMGLLEIQRLFDENLIDRVVVDMAPSGHALNLLGLMDFLDNLLESLELFQEKHRTIGSSFTGSHRQDEGDEFLDEMRDKLASGRARLQDADHTSCFCVAIPEPMSLFETRRFLESLQTLKIHLGGIWINHIVAETVDGDRYREQQPLMAEFIKIAADQPIFLVPELDTEPLGVTALNSLFAQTKPLGNDDQLAIITQTENQPVSLVTFPDAPKLPDFLSLGRRLVIVGGKGGVGKTTVAAAIGWAMAERYSARHVRMVSIDPAHSLGDAFGCQLGHQALNITDNLSGQEIDADQVLDRFRSDYLWELAEMMGGDSGDPDANLKLAYGPEAWRRIVSQSLPGLDEMLSLVEVMELLESHEQDLIVLDTAPTGHLLRFLEIPTAMSDWLAWIFKLWIKYQNVLGRVEFMGRLRTLRQRVVKAQKRLADPEYTEFIGVVQNRSAILAEAERLVESVREQSIAQNYIVHNRAELGKAISGDRFGELAIVPLPNLPRCVEPIFRIQKAAELIF</sequence>
<dbReference type="InterPro" id="IPR003593">
    <property type="entry name" value="AAA+_ATPase"/>
</dbReference>
<dbReference type="EMBL" id="BIMW01000101">
    <property type="protein sequence ID" value="GCE94480.1"/>
    <property type="molecule type" value="Genomic_DNA"/>
</dbReference>
<dbReference type="Gene3D" id="3.40.50.300">
    <property type="entry name" value="P-loop containing nucleotide triphosphate hydrolases"/>
    <property type="match status" value="2"/>
</dbReference>
<organism evidence="3 4">
    <name type="scientific">Limnospira platensis NIES-46</name>
    <dbReference type="NCBI Taxonomy" id="1236695"/>
    <lineage>
        <taxon>Bacteria</taxon>
        <taxon>Bacillati</taxon>
        <taxon>Cyanobacteriota</taxon>
        <taxon>Cyanophyceae</taxon>
        <taxon>Oscillatoriophycideae</taxon>
        <taxon>Oscillatoriales</taxon>
        <taxon>Sirenicapillariaceae</taxon>
        <taxon>Limnospira</taxon>
    </lineage>
</organism>
<accession>A0A5M3T946</accession>
<dbReference type="RefSeq" id="WP_014273954.1">
    <property type="nucleotide sequence ID" value="NZ_BIMW01000101.1"/>
</dbReference>
<evidence type="ECO:0000313" key="4">
    <source>
        <dbReference type="Proteomes" id="UP000326169"/>
    </source>
</evidence>
<protein>
    <submittedName>
        <fullName evidence="3">Arsenite-antimonite (ArsAB) efflux family protein</fullName>
    </submittedName>
</protein>
<keyword evidence="4" id="KW-1185">Reference proteome</keyword>
<dbReference type="InterPro" id="IPR027417">
    <property type="entry name" value="P-loop_NTPase"/>
</dbReference>
<feature type="domain" description="AAA+ ATPase" evidence="2">
    <location>
        <begin position="7"/>
        <end position="295"/>
    </location>
</feature>
<evidence type="ECO:0000313" key="3">
    <source>
        <dbReference type="EMBL" id="GCE94480.1"/>
    </source>
</evidence>
<reference evidence="3 4" key="1">
    <citation type="journal article" date="2019" name="J Genomics">
        <title>The Draft Genome of a Hydrogen-producing Cyanobacterium, Arthrospira platensis NIES-46.</title>
        <authorList>
            <person name="Suzuki S."/>
            <person name="Yamaguchi H."/>
            <person name="Kawachi M."/>
        </authorList>
    </citation>
    <scope>NUCLEOTIDE SEQUENCE [LARGE SCALE GENOMIC DNA]</scope>
    <source>
        <strain evidence="3 4">NIES-46</strain>
    </source>
</reference>
<comment type="caution">
    <text evidence="3">The sequence shown here is derived from an EMBL/GenBank/DDBJ whole genome shotgun (WGS) entry which is preliminary data.</text>
</comment>
<dbReference type="GeneID" id="301683377"/>
<gene>
    <name evidence="3" type="ORF">NIES46_25380</name>
</gene>
<evidence type="ECO:0000259" key="2">
    <source>
        <dbReference type="SMART" id="SM00382"/>
    </source>
</evidence>
<proteinExistence type="inferred from homology"/>
<dbReference type="Proteomes" id="UP000326169">
    <property type="component" value="Unassembled WGS sequence"/>
</dbReference>
<dbReference type="InterPro" id="IPR016300">
    <property type="entry name" value="ATPase_ArsA/GET3"/>
</dbReference>
<dbReference type="PANTHER" id="PTHR10803:SF3">
    <property type="entry name" value="ATPASE GET3"/>
    <property type="match status" value="1"/>
</dbReference>
<dbReference type="InterPro" id="IPR025723">
    <property type="entry name" value="ArsA/GET3_ATPase-like"/>
</dbReference>
<feature type="domain" description="AAA+ ATPase" evidence="2">
    <location>
        <begin position="349"/>
        <end position="618"/>
    </location>
</feature>
<dbReference type="SUPFAM" id="SSF52540">
    <property type="entry name" value="P-loop containing nucleoside triphosphate hydrolases"/>
    <property type="match status" value="2"/>
</dbReference>
<dbReference type="SMART" id="SM00382">
    <property type="entry name" value="AAA"/>
    <property type="match status" value="2"/>
</dbReference>
<dbReference type="NCBIfam" id="TIGR00345">
    <property type="entry name" value="GET3_arsA_TRC40"/>
    <property type="match status" value="2"/>
</dbReference>